<proteinExistence type="predicted"/>
<name>A0ABR1T8L9_9PEZI</name>
<keyword evidence="1" id="KW-0812">Transmembrane</keyword>
<dbReference type="RefSeq" id="XP_066709188.1">
    <property type="nucleotide sequence ID" value="XM_066864227.1"/>
</dbReference>
<feature type="transmembrane region" description="Helical" evidence="1">
    <location>
        <begin position="94"/>
        <end position="112"/>
    </location>
</feature>
<feature type="transmembrane region" description="Helical" evidence="1">
    <location>
        <begin position="26"/>
        <end position="45"/>
    </location>
</feature>
<accession>A0ABR1T8L9</accession>
<evidence type="ECO:0000313" key="3">
    <source>
        <dbReference type="Proteomes" id="UP001480595"/>
    </source>
</evidence>
<gene>
    <name evidence="2" type="ORF">PG994_012818</name>
</gene>
<keyword evidence="1" id="KW-1133">Transmembrane helix</keyword>
<keyword evidence="3" id="KW-1185">Reference proteome</keyword>
<organism evidence="2 3">
    <name type="scientific">Apiospora phragmitis</name>
    <dbReference type="NCBI Taxonomy" id="2905665"/>
    <lineage>
        <taxon>Eukaryota</taxon>
        <taxon>Fungi</taxon>
        <taxon>Dikarya</taxon>
        <taxon>Ascomycota</taxon>
        <taxon>Pezizomycotina</taxon>
        <taxon>Sordariomycetes</taxon>
        <taxon>Xylariomycetidae</taxon>
        <taxon>Amphisphaeriales</taxon>
        <taxon>Apiosporaceae</taxon>
        <taxon>Apiospora</taxon>
    </lineage>
</organism>
<reference evidence="2 3" key="1">
    <citation type="submission" date="2023-01" db="EMBL/GenBank/DDBJ databases">
        <title>Analysis of 21 Apiospora genomes using comparative genomics revels a genus with tremendous synthesis potential of carbohydrate active enzymes and secondary metabolites.</title>
        <authorList>
            <person name="Sorensen T."/>
        </authorList>
    </citation>
    <scope>NUCLEOTIDE SEQUENCE [LARGE SCALE GENOMIC DNA]</scope>
    <source>
        <strain evidence="2 3">CBS 135458</strain>
    </source>
</reference>
<evidence type="ECO:0000256" key="1">
    <source>
        <dbReference type="SAM" id="Phobius"/>
    </source>
</evidence>
<dbReference type="Proteomes" id="UP001480595">
    <property type="component" value="Unassembled WGS sequence"/>
</dbReference>
<comment type="caution">
    <text evidence="2">The sequence shown here is derived from an EMBL/GenBank/DDBJ whole genome shotgun (WGS) entry which is preliminary data.</text>
</comment>
<sequence length="196" mass="21950">MQLYRIGRYGYEGLDAHIAEYFSRPIFWWLALLVVANFGVTIYVGHSGGEDSAASAAAAAAARKRVDERTGDPRAAFQPVYTRWLRPYIAGSPSRTMVAFVLYLVGMGAQLLEGNWVMRTWWRWFLKLIRLWPPWATSSIVLEGVHSLSVLVMLLAGIVLVGFGGVVLLFQLQCLLVLLLTTRWGSGLDTLWDSIE</sequence>
<keyword evidence="1" id="KW-0472">Membrane</keyword>
<evidence type="ECO:0000313" key="2">
    <source>
        <dbReference type="EMBL" id="KAK8042335.1"/>
    </source>
</evidence>
<dbReference type="EMBL" id="JAQQWL010000013">
    <property type="protein sequence ID" value="KAK8042335.1"/>
    <property type="molecule type" value="Genomic_DNA"/>
</dbReference>
<protein>
    <submittedName>
        <fullName evidence="2">Uncharacterized protein</fullName>
    </submittedName>
</protein>
<feature type="transmembrane region" description="Helical" evidence="1">
    <location>
        <begin position="148"/>
        <end position="170"/>
    </location>
</feature>
<dbReference type="GeneID" id="92097290"/>